<keyword evidence="6" id="KW-0012">Acyltransferase</keyword>
<feature type="region of interest" description="Disordered" evidence="9">
    <location>
        <begin position="1"/>
        <end position="93"/>
    </location>
</feature>
<dbReference type="InterPro" id="IPR015421">
    <property type="entry name" value="PyrdxlP-dep_Trfase_major"/>
</dbReference>
<dbReference type="InterPro" id="IPR004839">
    <property type="entry name" value="Aminotransferase_I/II_large"/>
</dbReference>
<dbReference type="EnsemblMetazoa" id="XM_022812469">
    <property type="protein sequence ID" value="XP_022668204"/>
    <property type="gene ID" value="LOC111253291"/>
</dbReference>
<dbReference type="SUPFAM" id="SSF53383">
    <property type="entry name" value="PLP-dependent transferases"/>
    <property type="match status" value="1"/>
</dbReference>
<dbReference type="PANTHER" id="PTHR13693">
    <property type="entry name" value="CLASS II AMINOTRANSFERASE/8-AMINO-7-OXONONANOATE SYNTHASE"/>
    <property type="match status" value="1"/>
</dbReference>
<dbReference type="CTD" id="34910"/>
<dbReference type="GO" id="GO:0046512">
    <property type="term" value="P:sphingosine biosynthetic process"/>
    <property type="evidence" value="ECO:0007669"/>
    <property type="project" value="TreeGrafter"/>
</dbReference>
<dbReference type="PANTHER" id="PTHR13693:SF3">
    <property type="entry name" value="LD36009P"/>
    <property type="match status" value="1"/>
</dbReference>
<evidence type="ECO:0000256" key="3">
    <source>
        <dbReference type="ARBA" id="ARBA00013220"/>
    </source>
</evidence>
<dbReference type="Proteomes" id="UP000594260">
    <property type="component" value="Unplaced"/>
</dbReference>
<dbReference type="GO" id="GO:0004758">
    <property type="term" value="F:serine C-palmitoyltransferase activity"/>
    <property type="evidence" value="ECO:0007669"/>
    <property type="project" value="UniProtKB-EC"/>
</dbReference>
<dbReference type="GO" id="GO:0030170">
    <property type="term" value="F:pyridoxal phosphate binding"/>
    <property type="evidence" value="ECO:0007669"/>
    <property type="project" value="InterPro"/>
</dbReference>
<organism evidence="11 12">
    <name type="scientific">Varroa destructor</name>
    <name type="common">Honeybee mite</name>
    <dbReference type="NCBI Taxonomy" id="109461"/>
    <lineage>
        <taxon>Eukaryota</taxon>
        <taxon>Metazoa</taxon>
        <taxon>Ecdysozoa</taxon>
        <taxon>Arthropoda</taxon>
        <taxon>Chelicerata</taxon>
        <taxon>Arachnida</taxon>
        <taxon>Acari</taxon>
        <taxon>Parasitiformes</taxon>
        <taxon>Mesostigmata</taxon>
        <taxon>Gamasina</taxon>
        <taxon>Dermanyssoidea</taxon>
        <taxon>Varroidae</taxon>
        <taxon>Varroa</taxon>
    </lineage>
</organism>
<dbReference type="AlphaFoldDB" id="A0A7M7KSI8"/>
<keyword evidence="5 8" id="KW-0663">Pyridoxal phosphate</keyword>
<evidence type="ECO:0000256" key="7">
    <source>
        <dbReference type="ARBA" id="ARBA00048528"/>
    </source>
</evidence>
<dbReference type="RefSeq" id="XP_022668204.1">
    <property type="nucleotide sequence ID" value="XM_022812469.1"/>
</dbReference>
<dbReference type="RefSeq" id="XP_022668205.1">
    <property type="nucleotide sequence ID" value="XM_022812470.1"/>
</dbReference>
<dbReference type="OrthoDB" id="65434at2759"/>
<protein>
    <recommendedName>
        <fullName evidence="3">serine C-palmitoyltransferase</fullName>
        <ecNumber evidence="3">2.3.1.50</ecNumber>
    </recommendedName>
</protein>
<dbReference type="GO" id="GO:0016020">
    <property type="term" value="C:membrane"/>
    <property type="evidence" value="ECO:0007669"/>
    <property type="project" value="GOC"/>
</dbReference>
<keyword evidence="12" id="KW-1185">Reference proteome</keyword>
<evidence type="ECO:0000313" key="11">
    <source>
        <dbReference type="EnsemblMetazoa" id="XP_022668204"/>
    </source>
</evidence>
<evidence type="ECO:0000256" key="9">
    <source>
        <dbReference type="SAM" id="MobiDB-lite"/>
    </source>
</evidence>
<dbReference type="Gene3D" id="3.40.640.10">
    <property type="entry name" value="Type I PLP-dependent aspartate aminotransferase-like (Major domain)"/>
    <property type="match status" value="1"/>
</dbReference>
<dbReference type="OMA" id="MFGSNAY"/>
<dbReference type="EnsemblMetazoa" id="XM_022812470">
    <property type="protein sequence ID" value="XP_022668205"/>
    <property type="gene ID" value="LOC111253291"/>
</dbReference>
<feature type="compositionally biased region" description="Polar residues" evidence="9">
    <location>
        <begin position="57"/>
        <end position="83"/>
    </location>
</feature>
<comment type="cofactor">
    <cofactor evidence="1 8">
        <name>pyridoxal 5'-phosphate</name>
        <dbReference type="ChEBI" id="CHEBI:597326"/>
    </cofactor>
</comment>
<dbReference type="Pfam" id="PF00155">
    <property type="entry name" value="Aminotran_1_2"/>
    <property type="match status" value="1"/>
</dbReference>
<dbReference type="KEGG" id="vde:111253291"/>
<evidence type="ECO:0000256" key="2">
    <source>
        <dbReference type="ARBA" id="ARBA00008392"/>
    </source>
</evidence>
<dbReference type="RefSeq" id="XP_022668206.1">
    <property type="nucleotide sequence ID" value="XM_022812471.1"/>
</dbReference>
<dbReference type="PROSITE" id="PS00599">
    <property type="entry name" value="AA_TRANSFER_CLASS_2"/>
    <property type="match status" value="1"/>
</dbReference>
<evidence type="ECO:0000256" key="1">
    <source>
        <dbReference type="ARBA" id="ARBA00001933"/>
    </source>
</evidence>
<dbReference type="GO" id="GO:0017059">
    <property type="term" value="C:serine palmitoyltransferase complex"/>
    <property type="evidence" value="ECO:0007669"/>
    <property type="project" value="TreeGrafter"/>
</dbReference>
<accession>A0A7M7KSI8</accession>
<feature type="compositionally biased region" description="Basic and acidic residues" evidence="9">
    <location>
        <begin position="36"/>
        <end position="56"/>
    </location>
</feature>
<dbReference type="Gene3D" id="3.90.1150.10">
    <property type="entry name" value="Aspartate Aminotransferase, domain 1"/>
    <property type="match status" value="1"/>
</dbReference>
<dbReference type="InterPro" id="IPR015424">
    <property type="entry name" value="PyrdxlP-dep_Trfase"/>
</dbReference>
<dbReference type="InterPro" id="IPR050087">
    <property type="entry name" value="AON_synthase_class-II"/>
</dbReference>
<dbReference type="EnsemblMetazoa" id="XM_022812471">
    <property type="protein sequence ID" value="XP_022668206"/>
    <property type="gene ID" value="LOC111253291"/>
</dbReference>
<feature type="domain" description="Aminotransferase class I/classII large" evidence="10">
    <location>
        <begin position="220"/>
        <end position="574"/>
    </location>
</feature>
<dbReference type="InterPro" id="IPR001917">
    <property type="entry name" value="Aminotrans_II_pyridoxalP_BS"/>
</dbReference>
<dbReference type="CDD" id="cd06454">
    <property type="entry name" value="KBL_like"/>
    <property type="match status" value="1"/>
</dbReference>
<dbReference type="FunCoup" id="A0A7M7KSI8">
    <property type="interactions" value="751"/>
</dbReference>
<dbReference type="InterPro" id="IPR015422">
    <property type="entry name" value="PyrdxlP-dep_Trfase_small"/>
</dbReference>
<evidence type="ECO:0000259" key="10">
    <source>
        <dbReference type="Pfam" id="PF00155"/>
    </source>
</evidence>
<proteinExistence type="inferred from homology"/>
<comment type="catalytic activity">
    <reaction evidence="7">
        <text>L-serine + hexadecanoyl-CoA + H(+) = 3-oxosphinganine + CO2 + CoA</text>
        <dbReference type="Rhea" id="RHEA:14761"/>
        <dbReference type="ChEBI" id="CHEBI:15378"/>
        <dbReference type="ChEBI" id="CHEBI:16526"/>
        <dbReference type="ChEBI" id="CHEBI:33384"/>
        <dbReference type="ChEBI" id="CHEBI:57287"/>
        <dbReference type="ChEBI" id="CHEBI:57379"/>
        <dbReference type="ChEBI" id="CHEBI:58299"/>
        <dbReference type="EC" id="2.3.1.50"/>
    </reaction>
</comment>
<evidence type="ECO:0000313" key="12">
    <source>
        <dbReference type="Proteomes" id="UP000594260"/>
    </source>
</evidence>
<evidence type="ECO:0000256" key="5">
    <source>
        <dbReference type="ARBA" id="ARBA00022898"/>
    </source>
</evidence>
<evidence type="ECO:0000256" key="4">
    <source>
        <dbReference type="ARBA" id="ARBA00022679"/>
    </source>
</evidence>
<dbReference type="GO" id="GO:0046513">
    <property type="term" value="P:ceramide biosynthetic process"/>
    <property type="evidence" value="ECO:0007669"/>
    <property type="project" value="TreeGrafter"/>
</dbReference>
<dbReference type="GeneID" id="111253291"/>
<dbReference type="InParanoid" id="A0A7M7KSI8"/>
<name>A0A7M7KSI8_VARDE</name>
<keyword evidence="4" id="KW-0808">Transferase</keyword>
<sequence length="600" mass="67789">MGLDNNLGEACATQPTGISDDVKKQGKMFNNSPPDEDLKPVGRHDKPSQLRRRPEQPSRSSLQWPSAQESQTAPELQTQQQKHASSEDSLPLPTYDETVTEFRKYLHEGHRPEDDFEPTPWIMYYTTVFSYFVLYIFGVMRDFLRGIGIEKVNSQIEKNRIGYPPLYRSFDAFYTRNIYRPIRDCWNLPLLSVPGAMITLRDRTSDNYNWTFRYLDTETTYINLGSYNYLGFAENRGDCANQVQQCLIENGYSLCSTRHELGTHELHVELENLLAEFLGVDAAIVVGMGFATNSTNIPILVGPGSLIVSDELNHASLCLGCKLSGATTRTFKHNDMNNLEKVLQNAVYYGQPKTGEPWKKILIIVEGIYSMEGTIIDLPKVIELKKRYKAYLYLDEAHSIGALGERGRGVVDYYGAEAKDVDILMGTFTKSFGAAGGYIGGRKELIDYIRAMSYSFAYATSMAPPVTKQIIASCRQIMSTEAGASRLKQLARNTRYFRRRLKQMGFIIYGNDDSPVVPLMLYLPSKIAAFVRDLMEEKVATVGVGYPATALTESRVRFCLSAAHTKEMLDRSLECIDRVGDRLNLKLSRRNRNTSEVVVY</sequence>
<reference evidence="11" key="1">
    <citation type="submission" date="2021-01" db="UniProtKB">
        <authorList>
            <consortium name="EnsemblMetazoa"/>
        </authorList>
    </citation>
    <scope>IDENTIFICATION</scope>
</reference>
<evidence type="ECO:0000256" key="8">
    <source>
        <dbReference type="RuleBase" id="RU003693"/>
    </source>
</evidence>
<evidence type="ECO:0000256" key="6">
    <source>
        <dbReference type="ARBA" id="ARBA00023315"/>
    </source>
</evidence>
<dbReference type="FunFam" id="3.90.1150.10:FF:000004">
    <property type="entry name" value="2-amino-3-ketobutyrate coenzyme A ligase"/>
    <property type="match status" value="1"/>
</dbReference>
<comment type="similarity">
    <text evidence="2 8">Belongs to the class-II pyridoxal-phosphate-dependent aminotransferase family.</text>
</comment>
<dbReference type="EC" id="2.3.1.50" evidence="3"/>